<proteinExistence type="predicted"/>
<dbReference type="EMBL" id="NCTK01000002">
    <property type="protein sequence ID" value="OYQ09390.1"/>
    <property type="molecule type" value="Genomic_DNA"/>
</dbReference>
<dbReference type="AlphaFoldDB" id="A0AAP7ZHY6"/>
<dbReference type="RefSeq" id="WP_094394916.1">
    <property type="nucleotide sequence ID" value="NZ_NCTK01000002.1"/>
</dbReference>
<protein>
    <submittedName>
        <fullName evidence="1">Uncharacterized protein</fullName>
    </submittedName>
</protein>
<comment type="caution">
    <text evidence="1">The sequence shown here is derived from an EMBL/GenBank/DDBJ whole genome shotgun (WGS) entry which is preliminary data.</text>
</comment>
<name>A0AAP7ZHY6_RALSL</name>
<accession>A0AAP7ZHY6</accession>
<evidence type="ECO:0000313" key="1">
    <source>
        <dbReference type="EMBL" id="OYQ09390.1"/>
    </source>
</evidence>
<dbReference type="Proteomes" id="UP000216164">
    <property type="component" value="Unassembled WGS sequence"/>
</dbReference>
<organism evidence="1 2">
    <name type="scientific">Ralstonia solanacearum K60</name>
    <dbReference type="NCBI Taxonomy" id="1091042"/>
    <lineage>
        <taxon>Bacteria</taxon>
        <taxon>Pseudomonadati</taxon>
        <taxon>Pseudomonadota</taxon>
        <taxon>Betaproteobacteria</taxon>
        <taxon>Burkholderiales</taxon>
        <taxon>Burkholderiaceae</taxon>
        <taxon>Ralstonia</taxon>
        <taxon>Ralstonia solanacearum species complex</taxon>
    </lineage>
</organism>
<reference evidence="1 2" key="1">
    <citation type="submission" date="2017-04" db="EMBL/GenBank/DDBJ databases">
        <title>Genome Announcement: Closed genomes of Ralstonia solanacearum strains K60, UW551, and UW700.</title>
        <authorList>
            <person name="Hayes M."/>
            <person name="Macintyre A.M."/>
            <person name="Allen C."/>
        </authorList>
    </citation>
    <scope>NUCLEOTIDE SEQUENCE [LARGE SCALE GENOMIC DNA]</scope>
    <source>
        <strain evidence="1 2">UW25</strain>
    </source>
</reference>
<sequence length="227" mass="25580">MMRIKLSIGAGLPMRRFPLQSRIAAVRTRLTLRRRALVRGHQRVAARANALDRVMRRTAVHISSAFTAHVRPLALRPGSVIRHTERVDVRHGRTPGLPVVGTRQQIRFVMSQRTLHERLIERLTHAQATTVVPAIFPIARAEQREMVPRIQMVMVRGLPPEAKTATATTGSMIPALGEARVHAPQPRFAPPAPPLVLPPQELSRLTDHVIRQLDHRVLSWQERTGRI</sequence>
<evidence type="ECO:0000313" key="2">
    <source>
        <dbReference type="Proteomes" id="UP000216164"/>
    </source>
</evidence>
<gene>
    <name evidence="1" type="ORF">B7R77_20925</name>
</gene>